<feature type="compositionally biased region" description="Polar residues" evidence="1">
    <location>
        <begin position="314"/>
        <end position="328"/>
    </location>
</feature>
<evidence type="ECO:0000259" key="2">
    <source>
        <dbReference type="Pfam" id="PF25500"/>
    </source>
</evidence>
<feature type="domain" description="DUF7913" evidence="2">
    <location>
        <begin position="10"/>
        <end position="128"/>
    </location>
</feature>
<evidence type="ECO:0000313" key="5">
    <source>
        <dbReference type="Proteomes" id="UP000823388"/>
    </source>
</evidence>
<keyword evidence="5" id="KW-1185">Reference proteome</keyword>
<feature type="compositionally biased region" description="Basic and acidic residues" evidence="1">
    <location>
        <begin position="329"/>
        <end position="342"/>
    </location>
</feature>
<accession>A0A8T0VRE4</accession>
<protein>
    <submittedName>
        <fullName evidence="4">Uncharacterized protein</fullName>
    </submittedName>
</protein>
<proteinExistence type="predicted"/>
<reference evidence="4" key="1">
    <citation type="submission" date="2020-05" db="EMBL/GenBank/DDBJ databases">
        <title>WGS assembly of Panicum virgatum.</title>
        <authorList>
            <person name="Lovell J.T."/>
            <person name="Jenkins J."/>
            <person name="Shu S."/>
            <person name="Juenger T.E."/>
            <person name="Schmutz J."/>
        </authorList>
    </citation>
    <scope>NUCLEOTIDE SEQUENCE</scope>
    <source>
        <strain evidence="4">AP13</strain>
    </source>
</reference>
<gene>
    <name evidence="4" type="ORF">PVAP13_2NG436500</name>
</gene>
<dbReference type="PANTHER" id="PTHR33913">
    <property type="entry name" value="ALEURONE LAYER MORPHOGENESIS PROTEIN"/>
    <property type="match status" value="1"/>
</dbReference>
<evidence type="ECO:0000313" key="4">
    <source>
        <dbReference type="EMBL" id="KAG2636166.1"/>
    </source>
</evidence>
<dbReference type="InterPro" id="IPR057237">
    <property type="entry name" value="DUF7915"/>
</dbReference>
<sequence length="659" mass="73567">MEVEGGGVREVVEQEDAVKLLVEHLVKPVLPHGTLRREEALKPENQEIVARQIHATVLLYNYYHRKQFPQLKFADPQRFCMIASLTAGEALLVYLKQVHEHHDNGTGGGLSVTDEAVVDACNIAEALDATKDSPEMVMWPITKVAVLLLNRTKMCLVKHGSQTKGVYSIFEKDITMSLGGSHSSDVSVQESSNKSVALPSEPYVLQQIAYSEAQLKTGIKRANLRFLEEHRVYSLNKKGTATMMFVLQYEKNINNKLKEMPLKVLVDRMSGPILRSDPCPATTCVVECYHLLPYKEILLNILNRAWPLDSSLSAPKEQLSQNGNPSSHSEIDESLKEQEANSKSKLKKINTNVSTPKKNKQVVKAVSDSGTNNCTTTKNKKNSNTNSKRKSETFKAILPTYPEHGDGESPTKETDSLAAPDVESLKFVSAKPAKATNGGSIDLQARVQMENRNTTQDIILAPYVDPLINNHALESQKEKFTVKSGGISDNMNVQKCATLQLLQKMRDDTLREHCMLGDRSAQYEMEIQTILTEGDMTPKVTSILKKYENNWNIIDASNPTCSGKGCQNMNLKRKKLKEAILLRNKCQELDDICRESNWILPRYKVLPSVTGDMYQASVYLTGPDFNLSADGDRKITPHEARDSAASNMLHQLQQKAKEN</sequence>
<evidence type="ECO:0000259" key="3">
    <source>
        <dbReference type="Pfam" id="PF25502"/>
    </source>
</evidence>
<comment type="caution">
    <text evidence="4">The sequence shown here is derived from an EMBL/GenBank/DDBJ whole genome shotgun (WGS) entry which is preliminary data.</text>
</comment>
<dbReference type="Proteomes" id="UP000823388">
    <property type="component" value="Chromosome 2N"/>
</dbReference>
<dbReference type="InterPro" id="IPR057235">
    <property type="entry name" value="DUF7913"/>
</dbReference>
<name>A0A8T0VRE4_PANVG</name>
<feature type="domain" description="DUF7915" evidence="3">
    <location>
        <begin position="163"/>
        <end position="304"/>
    </location>
</feature>
<dbReference type="AlphaFoldDB" id="A0A8T0VRE4"/>
<dbReference type="Pfam" id="PF25500">
    <property type="entry name" value="DUF7913"/>
    <property type="match status" value="1"/>
</dbReference>
<dbReference type="EMBL" id="CM029040">
    <property type="protein sequence ID" value="KAG2636166.1"/>
    <property type="molecule type" value="Genomic_DNA"/>
</dbReference>
<dbReference type="Pfam" id="PF25502">
    <property type="entry name" value="DUF7915"/>
    <property type="match status" value="1"/>
</dbReference>
<dbReference type="PANTHER" id="PTHR33913:SF1">
    <property type="entry name" value="DRBM DOMAIN-CONTAINING PROTEIN"/>
    <property type="match status" value="1"/>
</dbReference>
<feature type="region of interest" description="Disordered" evidence="1">
    <location>
        <begin position="314"/>
        <end position="393"/>
    </location>
</feature>
<dbReference type="EMBL" id="CM029040">
    <property type="protein sequence ID" value="KAG2636167.1"/>
    <property type="molecule type" value="Genomic_DNA"/>
</dbReference>
<organism evidence="4 5">
    <name type="scientific">Panicum virgatum</name>
    <name type="common">Blackwell switchgrass</name>
    <dbReference type="NCBI Taxonomy" id="38727"/>
    <lineage>
        <taxon>Eukaryota</taxon>
        <taxon>Viridiplantae</taxon>
        <taxon>Streptophyta</taxon>
        <taxon>Embryophyta</taxon>
        <taxon>Tracheophyta</taxon>
        <taxon>Spermatophyta</taxon>
        <taxon>Magnoliopsida</taxon>
        <taxon>Liliopsida</taxon>
        <taxon>Poales</taxon>
        <taxon>Poaceae</taxon>
        <taxon>PACMAD clade</taxon>
        <taxon>Panicoideae</taxon>
        <taxon>Panicodae</taxon>
        <taxon>Paniceae</taxon>
        <taxon>Panicinae</taxon>
        <taxon>Panicum</taxon>
        <taxon>Panicum sect. Hiantes</taxon>
    </lineage>
</organism>
<evidence type="ECO:0000256" key="1">
    <source>
        <dbReference type="SAM" id="MobiDB-lite"/>
    </source>
</evidence>
<feature type="compositionally biased region" description="Low complexity" evidence="1">
    <location>
        <begin position="371"/>
        <end position="386"/>
    </location>
</feature>